<evidence type="ECO:0000256" key="3">
    <source>
        <dbReference type="ARBA" id="ARBA00004947"/>
    </source>
</evidence>
<sequence>MSKVKILVTGGTGYIGSHTVVELINAGFETVIIDDLSNSEQFILDRIEQITGVCPTFYNIDLCDKDAVEDVFSKEKNIVSVIHFAAYKAVGESISEPLKYYNNNLLSLINLLEVMKGKNVNNVVFSSSATVYGEPDILPITESAAIKKSLSAYGSTKQMGEDILEKLSAVSKINSIALRYFNPVGAHETALIGELPVGIPNNLMPFVTQTAIGKREVLTVFGDDYATPDGTCIRDYIHVVDLAKAHVKACERLIEGKNTSKYEVFNLGTGKGSSVLEIIETFKRVTGVNLNYKIGPRREGDAEQVYADTSLANNKLEWKAKLGLDEMINSAWKWEEQLKEKV</sequence>
<dbReference type="Pfam" id="PF16363">
    <property type="entry name" value="GDP_Man_Dehyd"/>
    <property type="match status" value="1"/>
</dbReference>
<dbReference type="AlphaFoldDB" id="A0A521CS64"/>
<dbReference type="InterPro" id="IPR005886">
    <property type="entry name" value="UDP_G4E"/>
</dbReference>
<reference evidence="11 12" key="1">
    <citation type="submission" date="2017-05" db="EMBL/GenBank/DDBJ databases">
        <authorList>
            <person name="Varghese N."/>
            <person name="Submissions S."/>
        </authorList>
    </citation>
    <scope>NUCLEOTIDE SEQUENCE [LARGE SCALE GENOMIC DNA]</scope>
    <source>
        <strain evidence="11 12">DSM 21342</strain>
    </source>
</reference>
<gene>
    <name evidence="11" type="ORF">SAMN06265350_104312</name>
</gene>
<dbReference type="EC" id="5.1.3.2" evidence="5 9"/>
<proteinExistence type="inferred from homology"/>
<dbReference type="Gene3D" id="3.40.50.720">
    <property type="entry name" value="NAD(P)-binding Rossmann-like Domain"/>
    <property type="match status" value="1"/>
</dbReference>
<comment type="pathway">
    <text evidence="3 9">Carbohydrate metabolism; galactose metabolism.</text>
</comment>
<dbReference type="EMBL" id="FXSZ01000004">
    <property type="protein sequence ID" value="SMO62304.1"/>
    <property type="molecule type" value="Genomic_DNA"/>
</dbReference>
<dbReference type="InterPro" id="IPR016040">
    <property type="entry name" value="NAD(P)-bd_dom"/>
</dbReference>
<evidence type="ECO:0000256" key="5">
    <source>
        <dbReference type="ARBA" id="ARBA00013189"/>
    </source>
</evidence>
<keyword evidence="9" id="KW-0119">Carbohydrate metabolism</keyword>
<evidence type="ECO:0000313" key="11">
    <source>
        <dbReference type="EMBL" id="SMO62304.1"/>
    </source>
</evidence>
<dbReference type="PANTHER" id="PTHR43725">
    <property type="entry name" value="UDP-GLUCOSE 4-EPIMERASE"/>
    <property type="match status" value="1"/>
</dbReference>
<dbReference type="InterPro" id="IPR036291">
    <property type="entry name" value="NAD(P)-bd_dom_sf"/>
</dbReference>
<dbReference type="NCBIfam" id="TIGR01179">
    <property type="entry name" value="galE"/>
    <property type="match status" value="1"/>
</dbReference>
<dbReference type="SUPFAM" id="SSF51735">
    <property type="entry name" value="NAD(P)-binding Rossmann-fold domains"/>
    <property type="match status" value="1"/>
</dbReference>
<name>A0A521CS64_9SPHI</name>
<evidence type="ECO:0000256" key="9">
    <source>
        <dbReference type="RuleBase" id="RU366046"/>
    </source>
</evidence>
<accession>A0A521CS64</accession>
<evidence type="ECO:0000256" key="2">
    <source>
        <dbReference type="ARBA" id="ARBA00001911"/>
    </source>
</evidence>
<dbReference type="GO" id="GO:0006012">
    <property type="term" value="P:galactose metabolic process"/>
    <property type="evidence" value="ECO:0007669"/>
    <property type="project" value="UniProtKB-UniPathway"/>
</dbReference>
<evidence type="ECO:0000256" key="1">
    <source>
        <dbReference type="ARBA" id="ARBA00000083"/>
    </source>
</evidence>
<organism evidence="11 12">
    <name type="scientific">Solitalea koreensis</name>
    <dbReference type="NCBI Taxonomy" id="543615"/>
    <lineage>
        <taxon>Bacteria</taxon>
        <taxon>Pseudomonadati</taxon>
        <taxon>Bacteroidota</taxon>
        <taxon>Sphingobacteriia</taxon>
        <taxon>Sphingobacteriales</taxon>
        <taxon>Sphingobacteriaceae</taxon>
        <taxon>Solitalea</taxon>
    </lineage>
</organism>
<dbReference type="UniPathway" id="UPA00214"/>
<dbReference type="GO" id="GO:0003978">
    <property type="term" value="F:UDP-glucose 4-epimerase activity"/>
    <property type="evidence" value="ECO:0007669"/>
    <property type="project" value="UniProtKB-UniRule"/>
</dbReference>
<dbReference type="GO" id="GO:0005829">
    <property type="term" value="C:cytosol"/>
    <property type="evidence" value="ECO:0007669"/>
    <property type="project" value="TreeGrafter"/>
</dbReference>
<dbReference type="CDD" id="cd05247">
    <property type="entry name" value="UDP_G4E_1_SDR_e"/>
    <property type="match status" value="1"/>
</dbReference>
<evidence type="ECO:0000256" key="8">
    <source>
        <dbReference type="ARBA" id="ARBA00023235"/>
    </source>
</evidence>
<dbReference type="OrthoDB" id="9801785at2"/>
<evidence type="ECO:0000256" key="4">
    <source>
        <dbReference type="ARBA" id="ARBA00007637"/>
    </source>
</evidence>
<comment type="subunit">
    <text evidence="9">Homodimer.</text>
</comment>
<dbReference type="Proteomes" id="UP000315971">
    <property type="component" value="Unassembled WGS sequence"/>
</dbReference>
<evidence type="ECO:0000256" key="7">
    <source>
        <dbReference type="ARBA" id="ARBA00023027"/>
    </source>
</evidence>
<protein>
    <recommendedName>
        <fullName evidence="6 9">UDP-glucose 4-epimerase</fullName>
        <ecNumber evidence="5 9">5.1.3.2</ecNumber>
    </recommendedName>
</protein>
<keyword evidence="7 9" id="KW-0520">NAD</keyword>
<keyword evidence="8 9" id="KW-0413">Isomerase</keyword>
<comment type="cofactor">
    <cofactor evidence="2 9">
        <name>NAD(+)</name>
        <dbReference type="ChEBI" id="CHEBI:57540"/>
    </cofactor>
</comment>
<feature type="domain" description="NAD(P)-binding" evidence="10">
    <location>
        <begin position="7"/>
        <end position="329"/>
    </location>
</feature>
<evidence type="ECO:0000256" key="6">
    <source>
        <dbReference type="ARBA" id="ARBA00018569"/>
    </source>
</evidence>
<dbReference type="RefSeq" id="WP_142603391.1">
    <property type="nucleotide sequence ID" value="NZ_FXSZ01000004.1"/>
</dbReference>
<keyword evidence="12" id="KW-1185">Reference proteome</keyword>
<evidence type="ECO:0000313" key="12">
    <source>
        <dbReference type="Proteomes" id="UP000315971"/>
    </source>
</evidence>
<evidence type="ECO:0000259" key="10">
    <source>
        <dbReference type="Pfam" id="PF16363"/>
    </source>
</evidence>
<comment type="similarity">
    <text evidence="4 9">Belongs to the NAD(P)-dependent epimerase/dehydratase family.</text>
</comment>
<comment type="catalytic activity">
    <reaction evidence="1 9">
        <text>UDP-alpha-D-glucose = UDP-alpha-D-galactose</text>
        <dbReference type="Rhea" id="RHEA:22168"/>
        <dbReference type="ChEBI" id="CHEBI:58885"/>
        <dbReference type="ChEBI" id="CHEBI:66914"/>
        <dbReference type="EC" id="5.1.3.2"/>
    </reaction>
</comment>
<dbReference type="Gene3D" id="3.90.25.10">
    <property type="entry name" value="UDP-galactose 4-epimerase, domain 1"/>
    <property type="match status" value="1"/>
</dbReference>
<dbReference type="PANTHER" id="PTHR43725:SF47">
    <property type="entry name" value="UDP-GLUCOSE 4-EPIMERASE"/>
    <property type="match status" value="1"/>
</dbReference>